<dbReference type="EMBL" id="LUTU01000005">
    <property type="protein sequence ID" value="OAJ68110.1"/>
    <property type="molecule type" value="Genomic_DNA"/>
</dbReference>
<dbReference type="GO" id="GO:0000160">
    <property type="term" value="P:phosphorelay signal transduction system"/>
    <property type="evidence" value="ECO:0007669"/>
    <property type="project" value="InterPro"/>
</dbReference>
<dbReference type="AlphaFoldDB" id="A0A1B6VLN0"/>
<evidence type="ECO:0000313" key="4">
    <source>
        <dbReference type="EMBL" id="OAJ68110.1"/>
    </source>
</evidence>
<dbReference type="PANTHER" id="PTHR44591:SF25">
    <property type="entry name" value="CHEMOTAXIS TWO-COMPONENT RESPONSE REGULATOR"/>
    <property type="match status" value="1"/>
</dbReference>
<dbReference type="InterPro" id="IPR001789">
    <property type="entry name" value="Sig_transdc_resp-reg_receiver"/>
</dbReference>
<organism evidence="4 5">
    <name type="scientific">Gluconobacter cerinus</name>
    <dbReference type="NCBI Taxonomy" id="38307"/>
    <lineage>
        <taxon>Bacteria</taxon>
        <taxon>Pseudomonadati</taxon>
        <taxon>Pseudomonadota</taxon>
        <taxon>Alphaproteobacteria</taxon>
        <taxon>Acetobacterales</taxon>
        <taxon>Acetobacteraceae</taxon>
        <taxon>Gluconobacter</taxon>
    </lineage>
</organism>
<gene>
    <name evidence="4" type="ORF">A0123_00813</name>
</gene>
<dbReference type="Pfam" id="PF00072">
    <property type="entry name" value="Response_reg"/>
    <property type="match status" value="1"/>
</dbReference>
<keyword evidence="1 2" id="KW-0597">Phosphoprotein</keyword>
<dbReference type="PROSITE" id="PS50110">
    <property type="entry name" value="RESPONSE_REGULATORY"/>
    <property type="match status" value="1"/>
</dbReference>
<dbReference type="SUPFAM" id="SSF52172">
    <property type="entry name" value="CheY-like"/>
    <property type="match status" value="1"/>
</dbReference>
<dbReference type="InterPro" id="IPR050595">
    <property type="entry name" value="Bact_response_regulator"/>
</dbReference>
<feature type="domain" description="Response regulatory" evidence="3">
    <location>
        <begin position="2"/>
        <end position="118"/>
    </location>
</feature>
<evidence type="ECO:0000259" key="3">
    <source>
        <dbReference type="PROSITE" id="PS50110"/>
    </source>
</evidence>
<feature type="modified residue" description="4-aspartylphosphate" evidence="2">
    <location>
        <position position="51"/>
    </location>
</feature>
<name>A0A1B6VLN0_9PROT</name>
<evidence type="ECO:0000256" key="1">
    <source>
        <dbReference type="ARBA" id="ARBA00022553"/>
    </source>
</evidence>
<proteinExistence type="predicted"/>
<evidence type="ECO:0000313" key="5">
    <source>
        <dbReference type="Proteomes" id="UP000077786"/>
    </source>
</evidence>
<protein>
    <submittedName>
        <fullName evidence="4">Chemotaxis protein CheY</fullName>
    </submittedName>
</protein>
<sequence>MNIMIVDDSRTIRNFLKNILQESGYNVCSAEDGLDALEKLEMFDPNIIITDLNMPRMDGLELVKKLRSGPKTQYLPILFLTTEGGLEVRKKGRESGATGWLLKPFNAERLLETIERVLP</sequence>
<dbReference type="SMART" id="SM00448">
    <property type="entry name" value="REC"/>
    <property type="match status" value="1"/>
</dbReference>
<reference evidence="4 5" key="1">
    <citation type="submission" date="2016-03" db="EMBL/GenBank/DDBJ databases">
        <title>Draft genome sequence of Gluconobacter cerinus strain CECT 9110.</title>
        <authorList>
            <person name="Sainz F."/>
            <person name="Mas A."/>
            <person name="Torija M.J."/>
        </authorList>
    </citation>
    <scope>NUCLEOTIDE SEQUENCE [LARGE SCALE GENOMIC DNA]</scope>
    <source>
        <strain evidence="4 5">CECT 9110</strain>
    </source>
</reference>
<dbReference type="Gene3D" id="3.40.50.2300">
    <property type="match status" value="1"/>
</dbReference>
<evidence type="ECO:0000256" key="2">
    <source>
        <dbReference type="PROSITE-ProRule" id="PRU00169"/>
    </source>
</evidence>
<accession>A0A1B6VLN0</accession>
<dbReference type="Proteomes" id="UP000077786">
    <property type="component" value="Unassembled WGS sequence"/>
</dbReference>
<comment type="caution">
    <text evidence="4">The sequence shown here is derived from an EMBL/GenBank/DDBJ whole genome shotgun (WGS) entry which is preliminary data.</text>
</comment>
<dbReference type="OrthoDB" id="9800897at2"/>
<dbReference type="PATRIC" id="fig|38307.3.peg.834"/>
<dbReference type="InterPro" id="IPR011006">
    <property type="entry name" value="CheY-like_superfamily"/>
</dbReference>
<dbReference type="PANTHER" id="PTHR44591">
    <property type="entry name" value="STRESS RESPONSE REGULATOR PROTEIN 1"/>
    <property type="match status" value="1"/>
</dbReference>